<comment type="caution">
    <text evidence="2">The sequence shown here is derived from an EMBL/GenBank/DDBJ whole genome shotgun (WGS) entry which is preliminary data.</text>
</comment>
<feature type="region of interest" description="Disordered" evidence="1">
    <location>
        <begin position="1"/>
        <end position="30"/>
    </location>
</feature>
<protein>
    <submittedName>
        <fullName evidence="2">Uncharacterized protein</fullName>
    </submittedName>
</protein>
<dbReference type="AlphaFoldDB" id="A0A167IDK3"/>
<evidence type="ECO:0000313" key="2">
    <source>
        <dbReference type="EMBL" id="OAA48959.1"/>
    </source>
</evidence>
<sequence length="145" mass="16073">MSTRKVGDDAENQAGKDATRPFDASPSKTMSFDHSSLQLLINKTIDDRLQELKAPVNVKKRKLGNGHLDELVEAGVEKKLASYEALLDDYTGLIDHLVQCLNRFSDLPEKAAQLKQRREELKAAVTPTTIPLKHEAKVNDDGGHI</sequence>
<evidence type="ECO:0000313" key="3">
    <source>
        <dbReference type="Proteomes" id="UP000076863"/>
    </source>
</evidence>
<name>A0A167IDK3_9HYPO</name>
<reference evidence="2 3" key="1">
    <citation type="journal article" date="2016" name="Genome Biol. Evol.">
        <title>Divergent and convergent evolution of fungal pathogenicity.</title>
        <authorList>
            <person name="Shang Y."/>
            <person name="Xiao G."/>
            <person name="Zheng P."/>
            <person name="Cen K."/>
            <person name="Zhan S."/>
            <person name="Wang C."/>
        </authorList>
    </citation>
    <scope>NUCLEOTIDE SEQUENCE [LARGE SCALE GENOMIC DNA]</scope>
    <source>
        <strain evidence="2 3">RCEF 3172</strain>
    </source>
</reference>
<accession>A0A167IDK3</accession>
<dbReference type="Proteomes" id="UP000076863">
    <property type="component" value="Unassembled WGS sequence"/>
</dbReference>
<gene>
    <name evidence="2" type="ORF">BBO_02004</name>
</gene>
<dbReference type="OrthoDB" id="10581233at2759"/>
<keyword evidence="3" id="KW-1185">Reference proteome</keyword>
<organism evidence="2 3">
    <name type="scientific">Beauveria brongniartii RCEF 3172</name>
    <dbReference type="NCBI Taxonomy" id="1081107"/>
    <lineage>
        <taxon>Eukaryota</taxon>
        <taxon>Fungi</taxon>
        <taxon>Dikarya</taxon>
        <taxon>Ascomycota</taxon>
        <taxon>Pezizomycotina</taxon>
        <taxon>Sordariomycetes</taxon>
        <taxon>Hypocreomycetidae</taxon>
        <taxon>Hypocreales</taxon>
        <taxon>Cordycipitaceae</taxon>
        <taxon>Beauveria</taxon>
        <taxon>Beauveria brongniartii</taxon>
    </lineage>
</organism>
<proteinExistence type="predicted"/>
<dbReference type="EMBL" id="AZHA01000004">
    <property type="protein sequence ID" value="OAA48959.1"/>
    <property type="molecule type" value="Genomic_DNA"/>
</dbReference>
<evidence type="ECO:0000256" key="1">
    <source>
        <dbReference type="SAM" id="MobiDB-lite"/>
    </source>
</evidence>